<dbReference type="PANTHER" id="PTHR36175">
    <property type="entry name" value="CYANOPHYCINASE"/>
    <property type="match status" value="1"/>
</dbReference>
<dbReference type="CDD" id="cd03145">
    <property type="entry name" value="GAT1_cyanophycinase"/>
    <property type="match status" value="1"/>
</dbReference>
<accession>A0A8J4E5B5</accession>
<dbReference type="Gene3D" id="3.40.50.880">
    <property type="match status" value="1"/>
</dbReference>
<dbReference type="AlphaFoldDB" id="A0A8J4E5B5"/>
<evidence type="ECO:0000313" key="11">
    <source>
        <dbReference type="Proteomes" id="UP000612585"/>
    </source>
</evidence>
<dbReference type="SUPFAM" id="SSF52317">
    <property type="entry name" value="Class I glutamine amidotransferase-like"/>
    <property type="match status" value="1"/>
</dbReference>
<dbReference type="GO" id="GO:0008236">
    <property type="term" value="F:serine-type peptidase activity"/>
    <property type="evidence" value="ECO:0007669"/>
    <property type="project" value="UniProtKB-KW"/>
</dbReference>
<evidence type="ECO:0000256" key="5">
    <source>
        <dbReference type="ARBA" id="ARBA00015719"/>
    </source>
</evidence>
<evidence type="ECO:0000256" key="9">
    <source>
        <dbReference type="SAM" id="MobiDB-lite"/>
    </source>
</evidence>
<dbReference type="Pfam" id="PF03575">
    <property type="entry name" value="Peptidase_S51"/>
    <property type="match status" value="1"/>
</dbReference>
<evidence type="ECO:0000256" key="3">
    <source>
        <dbReference type="ARBA" id="ARBA00006534"/>
    </source>
</evidence>
<dbReference type="InterPro" id="IPR005320">
    <property type="entry name" value="Peptidase_S51"/>
</dbReference>
<dbReference type="InterPro" id="IPR029062">
    <property type="entry name" value="Class_I_gatase-like"/>
</dbReference>
<dbReference type="NCBIfam" id="TIGR02069">
    <property type="entry name" value="cyanophycinase"/>
    <property type="match status" value="1"/>
</dbReference>
<feature type="region of interest" description="Disordered" evidence="9">
    <location>
        <begin position="1"/>
        <end position="73"/>
    </location>
</feature>
<gene>
    <name evidence="10" type="ORF">Vau01_094600</name>
</gene>
<comment type="catalytic activity">
    <reaction evidence="1">
        <text>[L-4-(L-arginin-2-N-yl)aspartate](n) + H2O = [L-4-(L-arginin-2-N-yl)aspartate](n-1) + L-4-(L-arginin-2-N-yl)aspartate</text>
        <dbReference type="Rhea" id="RHEA:12845"/>
        <dbReference type="Rhea" id="RHEA-COMP:13728"/>
        <dbReference type="Rhea" id="RHEA-COMP:13734"/>
        <dbReference type="ChEBI" id="CHEBI:15377"/>
        <dbReference type="ChEBI" id="CHEBI:137986"/>
        <dbReference type="ChEBI" id="CHEBI:137991"/>
        <dbReference type="EC" id="3.4.15.6"/>
    </reaction>
</comment>
<dbReference type="PANTHER" id="PTHR36175:SF1">
    <property type="entry name" value="CYANOPHYCINASE"/>
    <property type="match status" value="1"/>
</dbReference>
<name>A0A8J4E5B5_9ACTN</name>
<evidence type="ECO:0000256" key="6">
    <source>
        <dbReference type="ARBA" id="ARBA00022670"/>
    </source>
</evidence>
<comment type="similarity">
    <text evidence="3">Belongs to the peptidase S51 family.</text>
</comment>
<protein>
    <recommendedName>
        <fullName evidence="5">Cyanophycinase</fullName>
        <ecNumber evidence="4">3.4.15.6</ecNumber>
    </recommendedName>
</protein>
<evidence type="ECO:0000256" key="2">
    <source>
        <dbReference type="ARBA" id="ARBA00002039"/>
    </source>
</evidence>
<organism evidence="10 11">
    <name type="scientific">Virgisporangium aurantiacum</name>
    <dbReference type="NCBI Taxonomy" id="175570"/>
    <lineage>
        <taxon>Bacteria</taxon>
        <taxon>Bacillati</taxon>
        <taxon>Actinomycetota</taxon>
        <taxon>Actinomycetes</taxon>
        <taxon>Micromonosporales</taxon>
        <taxon>Micromonosporaceae</taxon>
        <taxon>Virgisporangium</taxon>
    </lineage>
</organism>
<comment type="caution">
    <text evidence="10">The sequence shown here is derived from an EMBL/GenBank/DDBJ whole genome shotgun (WGS) entry which is preliminary data.</text>
</comment>
<proteinExistence type="inferred from homology"/>
<keyword evidence="7" id="KW-0378">Hydrolase</keyword>
<reference evidence="10" key="1">
    <citation type="submission" date="2021-01" db="EMBL/GenBank/DDBJ databases">
        <title>Whole genome shotgun sequence of Virgisporangium aurantiacum NBRC 16421.</title>
        <authorList>
            <person name="Komaki H."/>
            <person name="Tamura T."/>
        </authorList>
    </citation>
    <scope>NUCLEOTIDE SEQUENCE</scope>
    <source>
        <strain evidence="10">NBRC 16421</strain>
    </source>
</reference>
<dbReference type="Proteomes" id="UP000612585">
    <property type="component" value="Unassembled WGS sequence"/>
</dbReference>
<comment type="function">
    <text evidence="2">Exopeptidase that catalyzes the hydrolytic cleavage of multi-L-arginyl-poly-L-aspartic acid (cyanophycin; a water-insoluble reserve polymer) into aspartate-arginine dipeptides.</text>
</comment>
<dbReference type="GO" id="GO:0008241">
    <property type="term" value="F:peptidyl-dipeptidase activity"/>
    <property type="evidence" value="ECO:0007669"/>
    <property type="project" value="UniProtKB-EC"/>
</dbReference>
<keyword evidence="6" id="KW-0645">Protease</keyword>
<feature type="compositionally biased region" description="Low complexity" evidence="9">
    <location>
        <begin position="42"/>
        <end position="70"/>
    </location>
</feature>
<evidence type="ECO:0000256" key="7">
    <source>
        <dbReference type="ARBA" id="ARBA00022801"/>
    </source>
</evidence>
<evidence type="ECO:0000256" key="1">
    <source>
        <dbReference type="ARBA" id="ARBA00001092"/>
    </source>
</evidence>
<evidence type="ECO:0000256" key="8">
    <source>
        <dbReference type="ARBA" id="ARBA00022825"/>
    </source>
</evidence>
<sequence>MNPGLAPKPHRPPGQDQGQPQDQTPDQARPGPHGIGAGTGAGAAQRPGPAPQSQPGVYQTASHAAAASPARTPQKVISLAQQLAARPVQLRPVAAPAPATAEENTGGPLLLIGGAEQMQAPSDTILARFVELAGGRSGHIVVIATASSEPQQREVEYQRVFSRLGAGRVTPLRLDDREHASGPEAAAAIMTATGVFFTGGDQLRITTTLGGSRVDSVLHSRVAEGMVVAGTSAGAAMMSGTMIIGGTDPTVSTNAVRTAPGLEFLRGVLIDMHFASRGRLNRLLSAVAMYPHELGLGIDEDTAILVTGDRFEVLGAGSVTVIDAGPAARIGTPVDGDGAIAVYGMALHVLPVGHQFHLTGRRPLPPGVHPEGA</sequence>
<dbReference type="EC" id="3.4.15.6" evidence="4"/>
<dbReference type="GO" id="GO:0006508">
    <property type="term" value="P:proteolysis"/>
    <property type="evidence" value="ECO:0007669"/>
    <property type="project" value="UniProtKB-KW"/>
</dbReference>
<evidence type="ECO:0000313" key="10">
    <source>
        <dbReference type="EMBL" id="GIJ61944.1"/>
    </source>
</evidence>
<keyword evidence="8" id="KW-0720">Serine protease</keyword>
<evidence type="ECO:0000256" key="4">
    <source>
        <dbReference type="ARBA" id="ARBA00013115"/>
    </source>
</evidence>
<feature type="compositionally biased region" description="Low complexity" evidence="9">
    <location>
        <begin position="14"/>
        <end position="32"/>
    </location>
</feature>
<dbReference type="EMBL" id="BOPG01000072">
    <property type="protein sequence ID" value="GIJ61944.1"/>
    <property type="molecule type" value="Genomic_DNA"/>
</dbReference>
<dbReference type="InterPro" id="IPR011811">
    <property type="entry name" value="Peptidase_S51_cyanophycinase"/>
</dbReference>
<keyword evidence="11" id="KW-1185">Reference proteome</keyword>